<evidence type="ECO:0000313" key="2">
    <source>
        <dbReference type="EMBL" id="MXQ91540.1"/>
    </source>
</evidence>
<gene>
    <name evidence="2" type="ORF">E5288_WYG001764</name>
</gene>
<dbReference type="EMBL" id="VBQZ03000072">
    <property type="protein sequence ID" value="MXQ91540.1"/>
    <property type="molecule type" value="Genomic_DNA"/>
</dbReference>
<feature type="region of interest" description="Disordered" evidence="1">
    <location>
        <begin position="119"/>
        <end position="169"/>
    </location>
</feature>
<feature type="compositionally biased region" description="Pro residues" evidence="1">
    <location>
        <begin position="150"/>
        <end position="164"/>
    </location>
</feature>
<reference evidence="2" key="1">
    <citation type="submission" date="2019-10" db="EMBL/GenBank/DDBJ databases">
        <title>The sequence and de novo assembly of the wild yak genome.</title>
        <authorList>
            <person name="Liu Y."/>
        </authorList>
    </citation>
    <scope>NUCLEOTIDE SEQUENCE [LARGE SCALE GENOMIC DNA]</scope>
    <source>
        <strain evidence="2">WY2019</strain>
    </source>
</reference>
<comment type="caution">
    <text evidence="2">The sequence shown here is derived from an EMBL/GenBank/DDBJ whole genome shotgun (WGS) entry which is preliminary data.</text>
</comment>
<accession>A0A6B0RN10</accession>
<dbReference type="Proteomes" id="UP000322234">
    <property type="component" value="Unassembled WGS sequence"/>
</dbReference>
<keyword evidence="3" id="KW-1185">Reference proteome</keyword>
<name>A0A6B0RN10_9CETA</name>
<evidence type="ECO:0000313" key="3">
    <source>
        <dbReference type="Proteomes" id="UP000322234"/>
    </source>
</evidence>
<sequence length="242" mass="25595">MWRGTWLAAGLANTDSEHLRSPSVPGMGSHSQTETSDPGSICPQLCACCCPADSGDVAQTHKCVCDFQRERDQDTVLNLPSASSCQSGPALGLVMGVTGLPRQLLVKGVNVQIHSQVNGPDLHVHSTDHDSPNGNEVIRPLKRPQTGQGPPGPPPQQSPCPPSAPAASHVVPAATGNLSSLSPDARKQLRLQDSQEAFSETLQRVPQPALIHPQVPEALLLLPVINETCVIRGNKEPRQGIV</sequence>
<protein>
    <submittedName>
        <fullName evidence="2">Uncharacterized protein</fullName>
    </submittedName>
</protein>
<proteinExistence type="predicted"/>
<feature type="compositionally biased region" description="Basic and acidic residues" evidence="1">
    <location>
        <begin position="122"/>
        <end position="131"/>
    </location>
</feature>
<dbReference type="AlphaFoldDB" id="A0A6B0RN10"/>
<organism evidence="2 3">
    <name type="scientific">Bos mutus</name>
    <name type="common">wild yak</name>
    <dbReference type="NCBI Taxonomy" id="72004"/>
    <lineage>
        <taxon>Eukaryota</taxon>
        <taxon>Metazoa</taxon>
        <taxon>Chordata</taxon>
        <taxon>Craniata</taxon>
        <taxon>Vertebrata</taxon>
        <taxon>Euteleostomi</taxon>
        <taxon>Mammalia</taxon>
        <taxon>Eutheria</taxon>
        <taxon>Laurasiatheria</taxon>
        <taxon>Artiodactyla</taxon>
        <taxon>Ruminantia</taxon>
        <taxon>Pecora</taxon>
        <taxon>Bovidae</taxon>
        <taxon>Bovinae</taxon>
        <taxon>Bos</taxon>
    </lineage>
</organism>
<evidence type="ECO:0000256" key="1">
    <source>
        <dbReference type="SAM" id="MobiDB-lite"/>
    </source>
</evidence>